<dbReference type="Pfam" id="PF03051">
    <property type="entry name" value="Peptidase_C1_2"/>
    <property type="match status" value="1"/>
</dbReference>
<reference evidence="6" key="1">
    <citation type="journal article" date="2012" name="Science">
        <title>The Paleozoic origin of enzymatic lignin decomposition reconstructed from 31 fungal genomes.</title>
        <authorList>
            <person name="Floudas D."/>
            <person name="Binder M."/>
            <person name="Riley R."/>
            <person name="Barry K."/>
            <person name="Blanchette R.A."/>
            <person name="Henrissat B."/>
            <person name="Martinez A.T."/>
            <person name="Otillar R."/>
            <person name="Spatafora J.W."/>
            <person name="Yadav J.S."/>
            <person name="Aerts A."/>
            <person name="Benoit I."/>
            <person name="Boyd A."/>
            <person name="Carlson A."/>
            <person name="Copeland A."/>
            <person name="Coutinho P.M."/>
            <person name="de Vries R.P."/>
            <person name="Ferreira P."/>
            <person name="Findley K."/>
            <person name="Foster B."/>
            <person name="Gaskell J."/>
            <person name="Glotzer D."/>
            <person name="Gorecki P."/>
            <person name="Heitman J."/>
            <person name="Hesse C."/>
            <person name="Hori C."/>
            <person name="Igarashi K."/>
            <person name="Jurgens J.A."/>
            <person name="Kallen N."/>
            <person name="Kersten P."/>
            <person name="Kohler A."/>
            <person name="Kuees U."/>
            <person name="Kumar T.K.A."/>
            <person name="Kuo A."/>
            <person name="LaButti K."/>
            <person name="Larrondo L.F."/>
            <person name="Lindquist E."/>
            <person name="Ling A."/>
            <person name="Lombard V."/>
            <person name="Lucas S."/>
            <person name="Lundell T."/>
            <person name="Martin R."/>
            <person name="McLaughlin D.J."/>
            <person name="Morgenstern I."/>
            <person name="Morin E."/>
            <person name="Murat C."/>
            <person name="Nagy L.G."/>
            <person name="Nolan M."/>
            <person name="Ohm R.A."/>
            <person name="Patyshakuliyeva A."/>
            <person name="Rokas A."/>
            <person name="Ruiz-Duenas F.J."/>
            <person name="Sabat G."/>
            <person name="Salamov A."/>
            <person name="Samejima M."/>
            <person name="Schmutz J."/>
            <person name="Slot J.C."/>
            <person name="St John F."/>
            <person name="Stenlid J."/>
            <person name="Sun H."/>
            <person name="Sun S."/>
            <person name="Syed K."/>
            <person name="Tsang A."/>
            <person name="Wiebenga A."/>
            <person name="Young D."/>
            <person name="Pisabarro A."/>
            <person name="Eastwood D.C."/>
            <person name="Martin F."/>
            <person name="Cullen D."/>
            <person name="Grigoriev I.V."/>
            <person name="Hibbett D.S."/>
        </authorList>
    </citation>
    <scope>NUCLEOTIDE SEQUENCE [LARGE SCALE GENOMIC DNA]</scope>
    <source>
        <strain evidence="6">TFB10046</strain>
    </source>
</reference>
<dbReference type="PANTHER" id="PTHR10363">
    <property type="entry name" value="BLEOMYCIN HYDROLASE"/>
    <property type="match status" value="1"/>
</dbReference>
<comment type="similarity">
    <text evidence="4">Belongs to the peptidase C1 family.</text>
</comment>
<dbReference type="PANTHER" id="PTHR10363:SF2">
    <property type="entry name" value="BLEOMYCIN HYDROLASE"/>
    <property type="match status" value="1"/>
</dbReference>
<dbReference type="GO" id="GO:0043418">
    <property type="term" value="P:homocysteine catabolic process"/>
    <property type="evidence" value="ECO:0007669"/>
    <property type="project" value="TreeGrafter"/>
</dbReference>
<dbReference type="eggNOG" id="KOG4128">
    <property type="taxonomic scope" value="Eukaryota"/>
</dbReference>
<evidence type="ECO:0000313" key="5">
    <source>
        <dbReference type="EMBL" id="EJD32181.1"/>
    </source>
</evidence>
<organism evidence="5 6">
    <name type="scientific">Auricularia subglabra (strain TFB-10046 / SS5)</name>
    <name type="common">White-rot fungus</name>
    <name type="synonym">Auricularia delicata (strain TFB10046)</name>
    <dbReference type="NCBI Taxonomy" id="717982"/>
    <lineage>
        <taxon>Eukaryota</taxon>
        <taxon>Fungi</taxon>
        <taxon>Dikarya</taxon>
        <taxon>Basidiomycota</taxon>
        <taxon>Agaricomycotina</taxon>
        <taxon>Agaricomycetes</taxon>
        <taxon>Auriculariales</taxon>
        <taxon>Auriculariaceae</taxon>
        <taxon>Auricularia</taxon>
    </lineage>
</organism>
<evidence type="ECO:0000256" key="4">
    <source>
        <dbReference type="PIRNR" id="PIRNR005700"/>
    </source>
</evidence>
<gene>
    <name evidence="5" type="ORF">AURDEDRAFT_178787</name>
</gene>
<comment type="catalytic activity">
    <reaction evidence="4">
        <text>Inactivates bleomycin B2 (a cytotoxic glycometallopeptide) by hydrolysis of a carboxyamide bond of beta-aminoalanine, but also shows general aminopeptidase activity. The specificity varies somewhat with source, but amino acid arylamides of Met, Leu and Ala are preferred.</text>
        <dbReference type="EC" id="3.4.22.40"/>
    </reaction>
</comment>
<dbReference type="GO" id="GO:0009636">
    <property type="term" value="P:response to toxic substance"/>
    <property type="evidence" value="ECO:0007669"/>
    <property type="project" value="TreeGrafter"/>
</dbReference>
<protein>
    <recommendedName>
        <fullName evidence="4">Cysteine proteinase 1, mitochondrial</fullName>
        <ecNumber evidence="4">3.4.22.40</ecNumber>
    </recommendedName>
</protein>
<dbReference type="OrthoDB" id="2666448at2759"/>
<dbReference type="Proteomes" id="UP000006514">
    <property type="component" value="Unassembled WGS sequence"/>
</dbReference>
<accession>J0L7A0</accession>
<keyword evidence="3 4" id="KW-0788">Thiol protease</keyword>
<dbReference type="GO" id="GO:0070005">
    <property type="term" value="F:cysteine-type aminopeptidase activity"/>
    <property type="evidence" value="ECO:0007669"/>
    <property type="project" value="InterPro"/>
</dbReference>
<keyword evidence="4" id="KW-0963">Cytoplasm</keyword>
<dbReference type="SUPFAM" id="SSF54001">
    <property type="entry name" value="Cysteine proteinases"/>
    <property type="match status" value="1"/>
</dbReference>
<evidence type="ECO:0000256" key="2">
    <source>
        <dbReference type="ARBA" id="ARBA00022801"/>
    </source>
</evidence>
<dbReference type="KEGG" id="adl:AURDEDRAFT_178787"/>
<dbReference type="GO" id="GO:0005739">
    <property type="term" value="C:mitochondrion"/>
    <property type="evidence" value="ECO:0007669"/>
    <property type="project" value="UniProtKB-SubCell"/>
</dbReference>
<dbReference type="GO" id="GO:0004197">
    <property type="term" value="F:cysteine-type endopeptidase activity"/>
    <property type="evidence" value="ECO:0007669"/>
    <property type="project" value="UniProtKB-EC"/>
</dbReference>
<comment type="function">
    <text evidence="4">Has aminopeptidase activity, shortening substrate peptides sequentially by 1 amino acid. Has bleomycin hydrolase activity, which can protect the cell from the toxic effects of bleomycin. Has homocysteine-thiolactonase activity, protecting the cell against homocysteine toxicity.</text>
</comment>
<dbReference type="AlphaFoldDB" id="J0L7A0"/>
<keyword evidence="6" id="KW-1185">Reference proteome</keyword>
<evidence type="ECO:0000256" key="1">
    <source>
        <dbReference type="ARBA" id="ARBA00022670"/>
    </source>
</evidence>
<name>J0L7A0_AURST</name>
<dbReference type="InterPro" id="IPR038765">
    <property type="entry name" value="Papain-like_cys_pep_sf"/>
</dbReference>
<dbReference type="InterPro" id="IPR004134">
    <property type="entry name" value="Peptidase_C1B"/>
</dbReference>
<keyword evidence="2 4" id="KW-0378">Hydrolase</keyword>
<dbReference type="PIRSF" id="PIRSF005700">
    <property type="entry name" value="PepC"/>
    <property type="match status" value="1"/>
</dbReference>
<dbReference type="OMA" id="QSYTFFW"/>
<comment type="subcellular location">
    <subcellularLocation>
        <location evidence="4">Mitochondrion</location>
    </subcellularLocation>
    <subcellularLocation>
        <location evidence="4">Cytoplasm</location>
    </subcellularLocation>
</comment>
<evidence type="ECO:0000256" key="3">
    <source>
        <dbReference type="ARBA" id="ARBA00022807"/>
    </source>
</evidence>
<dbReference type="GO" id="GO:0006508">
    <property type="term" value="P:proteolysis"/>
    <property type="evidence" value="ECO:0007669"/>
    <property type="project" value="UniProtKB-KW"/>
</dbReference>
<dbReference type="Gene3D" id="3.90.70.10">
    <property type="entry name" value="Cysteine proteinases"/>
    <property type="match status" value="1"/>
</dbReference>
<keyword evidence="4" id="KW-0496">Mitochondrion</keyword>
<proteinExistence type="inferred from homology"/>
<dbReference type="MEROPS" id="C01.085"/>
<dbReference type="CDD" id="cd00585">
    <property type="entry name" value="Peptidase_C1B"/>
    <property type="match status" value="1"/>
</dbReference>
<evidence type="ECO:0000313" key="6">
    <source>
        <dbReference type="Proteomes" id="UP000006514"/>
    </source>
</evidence>
<keyword evidence="1 4" id="KW-0645">Protease</keyword>
<dbReference type="EMBL" id="JH689242">
    <property type="protein sequence ID" value="EJD32181.1"/>
    <property type="molecule type" value="Genomic_DNA"/>
</dbReference>
<dbReference type="EC" id="3.4.22.40" evidence="4"/>
<sequence length="369" mass="41363">MQRLKLDEFQLSQSYLFIWDKLEKANYYLEQSIIHADKPLDDRLVLHLAGAPLNDGGQWDMACNLLEKYGVVPQTVYPESFSSSASSTLNQLLTTEVREHALKLRRQSAKLTASGLSHEEKVKSLRATKEELMASVWTTITTALGVPPRPDEKFVWEYYDKNGKFGKFEGTPKEFLATYTSKATDAFSLIHDPRNETNKLYTVAELGNIWGMRDVLYVNTEIERLKNAVVTCIKAGVPVFFGCDVGKCSDRTTGIMDPALHDLKSAFPLSLGLTKAERLQTNESAMTHAMVISAVHLDETGKPVRYRVENSWGADVGDKGWFVMTDAWFEEFVYQVVVPNRLAPKDLLEIFQGGDAVVLPAWDPMGALA</sequence>
<dbReference type="InParanoid" id="J0L7A0"/>